<evidence type="ECO:0000313" key="2">
    <source>
        <dbReference type="EMBL" id="QYA08665.1"/>
    </source>
</evidence>
<evidence type="ECO:0000256" key="1">
    <source>
        <dbReference type="SAM" id="MobiDB-lite"/>
    </source>
</evidence>
<proteinExistence type="predicted"/>
<keyword evidence="3" id="KW-1185">Reference proteome</keyword>
<dbReference type="RefSeq" id="WP_219275992.1">
    <property type="nucleotide sequence ID" value="NZ_CP072168.1"/>
</dbReference>
<gene>
    <name evidence="2" type="ORF">J5285_14605</name>
</gene>
<dbReference type="EMBL" id="CP072168">
    <property type="protein sequence ID" value="QYA08665.1"/>
    <property type="molecule type" value="Genomic_DNA"/>
</dbReference>
<accession>A0ABX8T6N3</accession>
<evidence type="ECO:0000313" key="3">
    <source>
        <dbReference type="Proteomes" id="UP000826513"/>
    </source>
</evidence>
<dbReference type="InterPro" id="IPR007833">
    <property type="entry name" value="Capsule_polysaccharide_synth"/>
</dbReference>
<name>A0ABX8T6N3_9HYPH</name>
<organism evidence="2 3">
    <name type="scientific">Agrobacterium larrymoorei</name>
    <dbReference type="NCBI Taxonomy" id="160699"/>
    <lineage>
        <taxon>Bacteria</taxon>
        <taxon>Pseudomonadati</taxon>
        <taxon>Pseudomonadota</taxon>
        <taxon>Alphaproteobacteria</taxon>
        <taxon>Hyphomicrobiales</taxon>
        <taxon>Rhizobiaceae</taxon>
        <taxon>Rhizobium/Agrobacterium group</taxon>
        <taxon>Agrobacterium</taxon>
    </lineage>
</organism>
<sequence>MIAAPATSQTRVFLFLQGPSSSLFAKTGRELSKLGHKCVRVNLNAGDWIFWHGKGAANYQGRFEHWHSYLLSLFDRHAITDLVLLGEERPYHKVATELAKEKGISITVIEMGYLRPDWITIERNGMSSNSHFPNDPNAIRFAARNVQAPDFQKIYSQSFFVEALLDLAYNLPNVFFSFLFPHYRRHGLFHPLREYAGWVKRLSIRRREKERAEKLVQHLRAVGSPYFVYPLQLETDYQLRAHSPYSSQFEAIDEVLGSFASHAPPDTHLVVKSHPLDNGLLDWRARITEIATGHSLSKRVHFIDEGDLSAFVKFCIGMVSVNSTAILHGLKSGTPAKILGCAVYDIEGMTDQGALDGFWSAPMRPDPELTEDFYKLLAQTIHVRGNFYSRRGTNAAALAIAERLSLGTINQPGGDCGYAPRKRPQKLQAGSNVSNLAQPSTKGC</sequence>
<protein>
    <submittedName>
        <fullName evidence="2">Capsular biosynthesis protein</fullName>
    </submittedName>
</protein>
<dbReference type="Pfam" id="PF05159">
    <property type="entry name" value="Capsule_synth"/>
    <property type="match status" value="1"/>
</dbReference>
<dbReference type="CDD" id="cd16441">
    <property type="entry name" value="beta_Kdo_transferase_KpsS"/>
    <property type="match status" value="1"/>
</dbReference>
<reference evidence="2 3" key="1">
    <citation type="submission" date="2021-03" db="EMBL/GenBank/DDBJ databases">
        <title>Rapid diversification of plasmids in a genus of pathogenic and nitrogen fixing bacteria.</title>
        <authorList>
            <person name="Weisberg A.J."/>
            <person name="Miller M."/>
            <person name="Ream W."/>
            <person name="Grunwald N.J."/>
            <person name="Chang J.H."/>
        </authorList>
    </citation>
    <scope>NUCLEOTIDE SEQUENCE [LARGE SCALE GENOMIC DNA]</scope>
    <source>
        <strain evidence="2 3">AF3.44</strain>
    </source>
</reference>
<feature type="region of interest" description="Disordered" evidence="1">
    <location>
        <begin position="415"/>
        <end position="444"/>
    </location>
</feature>
<feature type="compositionally biased region" description="Polar residues" evidence="1">
    <location>
        <begin position="428"/>
        <end position="444"/>
    </location>
</feature>
<dbReference type="Proteomes" id="UP000826513">
    <property type="component" value="Chromosome 2"/>
</dbReference>